<gene>
    <name evidence="2" type="ORF">VM1G_00955</name>
</gene>
<name>A0A194VNH4_CYTMA</name>
<evidence type="ECO:0000313" key="2">
    <source>
        <dbReference type="EMBL" id="KUI65537.1"/>
    </source>
</evidence>
<organism evidence="2 3">
    <name type="scientific">Cytospora mali</name>
    <name type="common">Apple Valsa canker fungus</name>
    <name type="synonym">Valsa mali</name>
    <dbReference type="NCBI Taxonomy" id="578113"/>
    <lineage>
        <taxon>Eukaryota</taxon>
        <taxon>Fungi</taxon>
        <taxon>Dikarya</taxon>
        <taxon>Ascomycota</taxon>
        <taxon>Pezizomycotina</taxon>
        <taxon>Sordariomycetes</taxon>
        <taxon>Sordariomycetidae</taxon>
        <taxon>Diaporthales</taxon>
        <taxon>Cytosporaceae</taxon>
        <taxon>Cytospora</taxon>
    </lineage>
</organism>
<evidence type="ECO:0000313" key="3">
    <source>
        <dbReference type="Proteomes" id="UP000078559"/>
    </source>
</evidence>
<dbReference type="OrthoDB" id="10529036at2759"/>
<keyword evidence="3" id="KW-1185">Reference proteome</keyword>
<feature type="region of interest" description="Disordered" evidence="1">
    <location>
        <begin position="276"/>
        <end position="332"/>
    </location>
</feature>
<protein>
    <submittedName>
        <fullName evidence="2">Uncharacterized protein</fullName>
    </submittedName>
</protein>
<dbReference type="AlphaFoldDB" id="A0A194VNH4"/>
<proteinExistence type="predicted"/>
<dbReference type="Proteomes" id="UP000078559">
    <property type="component" value="Chromosome 1"/>
</dbReference>
<reference evidence="2" key="1">
    <citation type="submission" date="2014-12" db="EMBL/GenBank/DDBJ databases">
        <title>Genome Sequence of Valsa Canker Pathogens Uncovers a Specific Adaption of Colonization on Woody Bark.</title>
        <authorList>
            <person name="Yin Z."/>
            <person name="Liu H."/>
            <person name="Gao X."/>
            <person name="Li Z."/>
            <person name="Song N."/>
            <person name="Ke X."/>
            <person name="Dai Q."/>
            <person name="Wu Y."/>
            <person name="Sun Y."/>
            <person name="Xu J.-R."/>
            <person name="Kang Z.K."/>
            <person name="Wang L."/>
            <person name="Huang L."/>
        </authorList>
    </citation>
    <scope>NUCLEOTIDE SEQUENCE [LARGE SCALE GENOMIC DNA]</scope>
    <source>
        <strain evidence="2">03-8</strain>
    </source>
</reference>
<dbReference type="EMBL" id="CM003098">
    <property type="protein sequence ID" value="KUI65537.1"/>
    <property type="molecule type" value="Genomic_DNA"/>
</dbReference>
<sequence>MSRPMKDWNVNSPNNKQLYFSGKVHASPSKPQAIATATELVVRFEAATPMTDPHAIIWSDASGGIVDGSQTGGIGTVCEVCLPGKPKYTIEEAEYIDSETCTVMLEAKGILKGFQRLKREVNDAGISPGSRFAIIMVTDCLSNVRNLSMGKHLKPRTPKQYLAVLEDIKALSVYFLGLGPQITLDLYWCPRNATPQLRRADSMAGDARVKKKYFYERTCGNKVVSIVRDCIKPNTQSEVLEMLAVLERTAQRSLVKTRKHTIQTRRRKIPIGKTVEEKVEASSAPNLPQHRRKKMRIEEPEHTSSSCDGPQRTVGTHDRPSHAAQVHVGRRSAGRGIGREDYCMVI</sequence>
<accession>A0A194VNH4</accession>
<evidence type="ECO:0000256" key="1">
    <source>
        <dbReference type="SAM" id="MobiDB-lite"/>
    </source>
</evidence>